<keyword evidence="7" id="KW-0472">Membrane</keyword>
<dbReference type="SMART" id="SM00387">
    <property type="entry name" value="HATPase_c"/>
    <property type="match status" value="1"/>
</dbReference>
<dbReference type="SUPFAM" id="SSF47226">
    <property type="entry name" value="Histidine-containing phosphotransfer domain, HPT domain"/>
    <property type="match status" value="1"/>
</dbReference>
<evidence type="ECO:0000256" key="4">
    <source>
        <dbReference type="ARBA" id="ARBA00023012"/>
    </source>
</evidence>
<reference evidence="13" key="2">
    <citation type="submission" date="2023-07" db="EMBL/GenBank/DDBJ databases">
        <title>Duganella aceri sp. nov., isolated from tree sap.</title>
        <authorList>
            <person name="Kim I.S."/>
        </authorList>
    </citation>
    <scope>NUCLEOTIDE SEQUENCE [LARGE SCALE GENOMIC DNA]</scope>
    <source>
        <strain evidence="13">SAP-35</strain>
    </source>
</reference>
<feature type="modified residue" description="4-aspartylphosphate" evidence="6">
    <location>
        <position position="1230"/>
    </location>
</feature>
<dbReference type="EMBL" id="JAADJT010000004">
    <property type="protein sequence ID" value="NGZ84573.1"/>
    <property type="molecule type" value="Genomic_DNA"/>
</dbReference>
<dbReference type="InterPro" id="IPR036641">
    <property type="entry name" value="HPT_dom_sf"/>
</dbReference>
<dbReference type="Gene3D" id="1.20.120.160">
    <property type="entry name" value="HPT domain"/>
    <property type="match status" value="1"/>
</dbReference>
<evidence type="ECO:0000259" key="10">
    <source>
        <dbReference type="PROSITE" id="PS50113"/>
    </source>
</evidence>
<feature type="domain" description="Response regulatory" evidence="9">
    <location>
        <begin position="1032"/>
        <end position="1154"/>
    </location>
</feature>
<keyword evidence="3 6" id="KW-0597">Phosphoprotein</keyword>
<dbReference type="Pfam" id="PF02518">
    <property type="entry name" value="HATPase_c"/>
    <property type="match status" value="1"/>
</dbReference>
<accession>A0ABX0FJ46</accession>
<dbReference type="PRINTS" id="PR00344">
    <property type="entry name" value="BCTRLSENSOR"/>
</dbReference>
<evidence type="ECO:0000313" key="12">
    <source>
        <dbReference type="EMBL" id="NGZ84573.1"/>
    </source>
</evidence>
<keyword evidence="7" id="KW-0812">Transmembrane</keyword>
<keyword evidence="7" id="KW-1133">Transmembrane helix</keyword>
<dbReference type="Gene3D" id="3.30.565.10">
    <property type="entry name" value="Histidine kinase-like ATPase, C-terminal domain"/>
    <property type="match status" value="1"/>
</dbReference>
<dbReference type="InterPro" id="IPR036097">
    <property type="entry name" value="HisK_dim/P_sf"/>
</dbReference>
<feature type="domain" description="PAC" evidence="10">
    <location>
        <begin position="447"/>
        <end position="498"/>
    </location>
</feature>
<feature type="transmembrane region" description="Helical" evidence="7">
    <location>
        <begin position="16"/>
        <end position="39"/>
    </location>
</feature>
<comment type="catalytic activity">
    <reaction evidence="1">
        <text>ATP + protein L-histidine = ADP + protein N-phospho-L-histidine.</text>
        <dbReference type="EC" id="2.7.13.3"/>
    </reaction>
</comment>
<evidence type="ECO:0000259" key="11">
    <source>
        <dbReference type="PROSITE" id="PS50894"/>
    </source>
</evidence>
<evidence type="ECO:0000259" key="8">
    <source>
        <dbReference type="PROSITE" id="PS50109"/>
    </source>
</evidence>
<feature type="domain" description="PAC" evidence="10">
    <location>
        <begin position="577"/>
        <end position="629"/>
    </location>
</feature>
<dbReference type="InterPro" id="IPR000700">
    <property type="entry name" value="PAS-assoc_C"/>
</dbReference>
<dbReference type="InterPro" id="IPR008207">
    <property type="entry name" value="Sig_transdc_His_kin_Hpt_dom"/>
</dbReference>
<feature type="domain" description="Histidine kinase" evidence="8">
    <location>
        <begin position="786"/>
        <end position="1014"/>
    </location>
</feature>
<dbReference type="PROSITE" id="PS50109">
    <property type="entry name" value="HIS_KIN"/>
    <property type="match status" value="1"/>
</dbReference>
<dbReference type="CDD" id="cd16922">
    <property type="entry name" value="HATPase_EvgS-ArcB-TorS-like"/>
    <property type="match status" value="1"/>
</dbReference>
<dbReference type="SUPFAM" id="SSF55785">
    <property type="entry name" value="PYP-like sensor domain (PAS domain)"/>
    <property type="match status" value="3"/>
</dbReference>
<keyword evidence="13" id="KW-1185">Reference proteome</keyword>
<evidence type="ECO:0000256" key="6">
    <source>
        <dbReference type="PROSITE-ProRule" id="PRU00169"/>
    </source>
</evidence>
<dbReference type="PROSITE" id="PS50110">
    <property type="entry name" value="RESPONSE_REGULATORY"/>
    <property type="match status" value="2"/>
</dbReference>
<evidence type="ECO:0000256" key="7">
    <source>
        <dbReference type="SAM" id="Phobius"/>
    </source>
</evidence>
<organism evidence="12 13">
    <name type="scientific">Duganella aceris</name>
    <dbReference type="NCBI Taxonomy" id="2703883"/>
    <lineage>
        <taxon>Bacteria</taxon>
        <taxon>Pseudomonadati</taxon>
        <taxon>Pseudomonadota</taxon>
        <taxon>Betaproteobacteria</taxon>
        <taxon>Burkholderiales</taxon>
        <taxon>Oxalobacteraceae</taxon>
        <taxon>Telluria group</taxon>
        <taxon>Duganella</taxon>
    </lineage>
</organism>
<dbReference type="PANTHER" id="PTHR45339:SF3">
    <property type="entry name" value="HISTIDINE KINASE"/>
    <property type="match status" value="1"/>
</dbReference>
<feature type="domain" description="PAC" evidence="10">
    <location>
        <begin position="709"/>
        <end position="761"/>
    </location>
</feature>
<evidence type="ECO:0000313" key="13">
    <source>
        <dbReference type="Proteomes" id="UP000666369"/>
    </source>
</evidence>
<dbReference type="SMART" id="SM00091">
    <property type="entry name" value="PAS"/>
    <property type="match status" value="3"/>
</dbReference>
<dbReference type="Gene3D" id="1.10.287.130">
    <property type="match status" value="1"/>
</dbReference>
<dbReference type="Pfam" id="PF00512">
    <property type="entry name" value="HisKA"/>
    <property type="match status" value="1"/>
</dbReference>
<gene>
    <name evidence="12" type="ORF">GW587_09915</name>
</gene>
<dbReference type="Gene3D" id="3.30.450.20">
    <property type="entry name" value="PAS domain"/>
    <property type="match status" value="3"/>
</dbReference>
<dbReference type="InterPro" id="IPR035965">
    <property type="entry name" value="PAS-like_dom_sf"/>
</dbReference>
<comment type="caution">
    <text evidence="12">The sequence shown here is derived from an EMBL/GenBank/DDBJ whole genome shotgun (WGS) entry which is preliminary data.</text>
</comment>
<name>A0ABX0FJ46_9BURK</name>
<feature type="modified residue" description="Phosphohistidine" evidence="5">
    <location>
        <position position="1381"/>
    </location>
</feature>
<dbReference type="SMART" id="SM00388">
    <property type="entry name" value="HisKA"/>
    <property type="match status" value="1"/>
</dbReference>
<reference evidence="12 13" key="1">
    <citation type="submission" date="2020-01" db="EMBL/GenBank/DDBJ databases">
        <authorList>
            <person name="Lee S.D."/>
        </authorList>
    </citation>
    <scope>NUCLEOTIDE SEQUENCE [LARGE SCALE GENOMIC DNA]</scope>
    <source>
        <strain evidence="12 13">SAP-35</strain>
    </source>
</reference>
<evidence type="ECO:0000256" key="5">
    <source>
        <dbReference type="PROSITE-ProRule" id="PRU00110"/>
    </source>
</evidence>
<dbReference type="CDD" id="cd00082">
    <property type="entry name" value="HisKA"/>
    <property type="match status" value="1"/>
</dbReference>
<evidence type="ECO:0000259" key="9">
    <source>
        <dbReference type="PROSITE" id="PS50110"/>
    </source>
</evidence>
<dbReference type="EC" id="2.7.13.3" evidence="2"/>
<sequence length="1517" mass="162957">MPEKKRPSLPSIRSQIALLVLACALPTVVGFGAVVSQFYSRERNTLKQDTQQSARMVAAAVDRDLVQSEGAVFALAGSPSVRGGDLNALRLQAGALLSPQFPASQFLLSDAAGKAMMHVGAPLPDTLHPVNNAARLAALFHNGRPQLSVVVVEGGALLAVDVPVFVDSHVVYAMTALLKPDRLSSILRDEQITSDQAMTLYDADGDILAQSGGPRLLLGHAADPKLRAQLRLAPEALLDTEDANQVPVYLGLSRAPVSGVTVAIATPQAKALEDLLAAVTLISLTMAAVLLAGFSLAWSVGGRIARSVRDLVGPAQALAGGQPFTLPTMTFSEAEAVVQAFHALEGDLQRHRHELESLVVERTSQLEKNRAQLETLYATAPVGLSYVDAELRVVRINDYLAALNAHRVVDHLGRHMADMIPDNGVRSTVLADYRTVLDTGRPLTNQQRSGYPAASPNQLCHWVVSYYPQFGNDGKIIGITGLLLDVTDHKRAEAELHRSRQLLGSIVENIPAMIFLKRGDDLRYEMLNRHGATMFGVTGGADFIGKNDYELVPAEQADLYNAADRRVLDSEQGTVAEIAEEAFTPADGETRYLTTRKVALRDEYGRATHVLGIAFDITERKQAKEALRATAARLEQSEHFVRAVTDNLPGMVAYWDAGLRCRFANRFFREWHGLDNEQLMGAHMPEVLGARQFDESRPYVEAALGGEPQGFAGRLQWPAGAISHTWINYIPDVDNSGEVQGFFVLVSDVTELKETELHLQGVNEELIVARDRAEAASRAKSEFLANMSHEIRTPMNAIIGLARLLEEAPLAPRERGYLDKIQFATQSLLGLVNDVLDFSRIEAGQLVLEHAGFQLQHVLDSISVLLSGSASDKGVELVYEIAPDMPATLAGDPMRLQQVLLNLVSNAIKFTAHGEVVLSVRLAAESARLAPEQRRAALIEFHVRDTGIGIAADKQAGIFDAFSQADSSTSRQFGGAGLGLAICRRLADMMGGAISVRSEPGHGAEFLFCVPLECTGAPAAAVNALAADAPLSVLVVDDNPTVREALRAASRSFGWTCACTADAAQALPLLQDSLRTERPYDLLLLDRDMPGMDGPAMLAHIHASLSLPLPPVLMMTSEHRAAELAQQAGQLGLAGVLSKPLSPARLRERVAALRSGAGEAAAVTVSPHSPLHGRLAGMRILLVEDNEINQEVAEYILLHAGAVVEVVSNGKMAVDLLATAADRFDVVLMDVQMPVMNGYDATAAIRAAGQRTLPVIAMTANVLDDDRRLAAEAGMNAHVAKPIDVDELIAVLNRMVALRDATREMVPLVPAPPPRSVEASVPPTSPLPGIDIDAALARLGGNHDALVALLKRFEHSQGGTVAEVRALLAAGQRQQAAQALHRLRGVAANLGATDVARLTAHTEAALHDAADSLALPAALKRLEQALELVNRTARQLRAPQQDIPVSNTSSSDLAQKLAELQSLLQNNNMKALAHFQALRPALAAQDQARALAEAVETLNFKAAYRMVEEMLHRKESA</sequence>
<proteinExistence type="predicted"/>
<dbReference type="NCBIfam" id="TIGR00229">
    <property type="entry name" value="sensory_box"/>
    <property type="match status" value="2"/>
</dbReference>
<dbReference type="InterPro" id="IPR011006">
    <property type="entry name" value="CheY-like_superfamily"/>
</dbReference>
<evidence type="ECO:0000256" key="3">
    <source>
        <dbReference type="ARBA" id="ARBA00022553"/>
    </source>
</evidence>
<dbReference type="InterPro" id="IPR003661">
    <property type="entry name" value="HisK_dim/P_dom"/>
</dbReference>
<evidence type="ECO:0000256" key="2">
    <source>
        <dbReference type="ARBA" id="ARBA00012438"/>
    </source>
</evidence>
<dbReference type="PROSITE" id="PS50894">
    <property type="entry name" value="HPT"/>
    <property type="match status" value="1"/>
</dbReference>
<dbReference type="SMART" id="SM00448">
    <property type="entry name" value="REC"/>
    <property type="match status" value="2"/>
</dbReference>
<dbReference type="SUPFAM" id="SSF55874">
    <property type="entry name" value="ATPase domain of HSP90 chaperone/DNA topoisomerase II/histidine kinase"/>
    <property type="match status" value="1"/>
</dbReference>
<keyword evidence="4" id="KW-0902">Two-component regulatory system</keyword>
<dbReference type="CDD" id="cd17546">
    <property type="entry name" value="REC_hyHK_CKI1_RcsC-like"/>
    <property type="match status" value="1"/>
</dbReference>
<dbReference type="InterPro" id="IPR004358">
    <property type="entry name" value="Sig_transdc_His_kin-like_C"/>
</dbReference>
<dbReference type="Pfam" id="PF00072">
    <property type="entry name" value="Response_reg"/>
    <property type="match status" value="2"/>
</dbReference>
<feature type="domain" description="HPt" evidence="11">
    <location>
        <begin position="1342"/>
        <end position="1439"/>
    </location>
</feature>
<feature type="transmembrane region" description="Helical" evidence="7">
    <location>
        <begin position="275"/>
        <end position="298"/>
    </location>
</feature>
<evidence type="ECO:0000256" key="1">
    <source>
        <dbReference type="ARBA" id="ARBA00000085"/>
    </source>
</evidence>
<dbReference type="SUPFAM" id="SSF47384">
    <property type="entry name" value="Homodimeric domain of signal transducing histidine kinase"/>
    <property type="match status" value="1"/>
</dbReference>
<feature type="domain" description="Response regulatory" evidence="9">
    <location>
        <begin position="1179"/>
        <end position="1296"/>
    </location>
</feature>
<dbReference type="InterPro" id="IPR013656">
    <property type="entry name" value="PAS_4"/>
</dbReference>
<dbReference type="Pfam" id="PF08448">
    <property type="entry name" value="PAS_4"/>
    <property type="match status" value="3"/>
</dbReference>
<dbReference type="Gene3D" id="3.40.50.2300">
    <property type="match status" value="2"/>
</dbReference>
<dbReference type="RefSeq" id="WP_166101859.1">
    <property type="nucleotide sequence ID" value="NZ_JAADJT010000004.1"/>
</dbReference>
<feature type="modified residue" description="4-aspartylphosphate" evidence="6">
    <location>
        <position position="1086"/>
    </location>
</feature>
<dbReference type="PROSITE" id="PS50113">
    <property type="entry name" value="PAC"/>
    <property type="match status" value="3"/>
</dbReference>
<dbReference type="PANTHER" id="PTHR45339">
    <property type="entry name" value="HYBRID SIGNAL TRANSDUCTION HISTIDINE KINASE J"/>
    <property type="match status" value="1"/>
</dbReference>
<dbReference type="Pfam" id="PF01627">
    <property type="entry name" value="Hpt"/>
    <property type="match status" value="1"/>
</dbReference>
<dbReference type="InterPro" id="IPR005467">
    <property type="entry name" value="His_kinase_dom"/>
</dbReference>
<dbReference type="InterPro" id="IPR003594">
    <property type="entry name" value="HATPase_dom"/>
</dbReference>
<dbReference type="InterPro" id="IPR000014">
    <property type="entry name" value="PAS"/>
</dbReference>
<dbReference type="InterPro" id="IPR036890">
    <property type="entry name" value="HATPase_C_sf"/>
</dbReference>
<dbReference type="InterPro" id="IPR001789">
    <property type="entry name" value="Sig_transdc_resp-reg_receiver"/>
</dbReference>
<dbReference type="SUPFAM" id="SSF52172">
    <property type="entry name" value="CheY-like"/>
    <property type="match status" value="2"/>
</dbReference>
<protein>
    <recommendedName>
        <fullName evidence="2">histidine kinase</fullName>
        <ecNumber evidence="2">2.7.13.3</ecNumber>
    </recommendedName>
</protein>
<dbReference type="Proteomes" id="UP000666369">
    <property type="component" value="Unassembled WGS sequence"/>
</dbReference>